<organism evidence="1 2">
    <name type="scientific">Thermothielavioides terrestris</name>
    <dbReference type="NCBI Taxonomy" id="2587410"/>
    <lineage>
        <taxon>Eukaryota</taxon>
        <taxon>Fungi</taxon>
        <taxon>Dikarya</taxon>
        <taxon>Ascomycota</taxon>
        <taxon>Pezizomycotina</taxon>
        <taxon>Sordariomycetes</taxon>
        <taxon>Sordariomycetidae</taxon>
        <taxon>Sordariales</taxon>
        <taxon>Chaetomiaceae</taxon>
        <taxon>Thermothielavioides</taxon>
    </lineage>
</organism>
<dbReference type="Proteomes" id="UP000289323">
    <property type="component" value="Unassembled WGS sequence"/>
</dbReference>
<accession>A0A446BR54</accession>
<name>A0A446BR54_9PEZI</name>
<evidence type="ECO:0000313" key="2">
    <source>
        <dbReference type="Proteomes" id="UP000289323"/>
    </source>
</evidence>
<evidence type="ECO:0000313" key="1">
    <source>
        <dbReference type="EMBL" id="SPQ24957.1"/>
    </source>
</evidence>
<proteinExistence type="predicted"/>
<gene>
    <name evidence="1" type="ORF">TT172_LOCUS7376</name>
</gene>
<protein>
    <submittedName>
        <fullName evidence="1">3f09d185-4078-4032-b7a1-e3e2866d4b16</fullName>
    </submittedName>
</protein>
<sequence>MYFNFEESE</sequence>
<dbReference type="EMBL" id="OUUZ01000014">
    <property type="protein sequence ID" value="SPQ24957.1"/>
    <property type="molecule type" value="Genomic_DNA"/>
</dbReference>
<reference evidence="1 2" key="1">
    <citation type="submission" date="2018-04" db="EMBL/GenBank/DDBJ databases">
        <authorList>
            <person name="Huttner S."/>
            <person name="Dainat J."/>
        </authorList>
    </citation>
    <scope>NUCLEOTIDE SEQUENCE [LARGE SCALE GENOMIC DNA]</scope>
</reference>